<evidence type="ECO:0000256" key="1">
    <source>
        <dbReference type="ARBA" id="ARBA00022448"/>
    </source>
</evidence>
<dbReference type="PANTHER" id="PTHR19241">
    <property type="entry name" value="ATP-BINDING CASSETTE TRANSPORTER"/>
    <property type="match status" value="1"/>
</dbReference>
<keyword evidence="3" id="KW-1185">Reference proteome</keyword>
<keyword evidence="1" id="KW-0813">Transport</keyword>
<evidence type="ECO:0000313" key="3">
    <source>
        <dbReference type="Proteomes" id="UP000218334"/>
    </source>
</evidence>
<organism evidence="2 3">
    <name type="scientific">Armillaria solidipes</name>
    <dbReference type="NCBI Taxonomy" id="1076256"/>
    <lineage>
        <taxon>Eukaryota</taxon>
        <taxon>Fungi</taxon>
        <taxon>Dikarya</taxon>
        <taxon>Basidiomycota</taxon>
        <taxon>Agaricomycotina</taxon>
        <taxon>Agaricomycetes</taxon>
        <taxon>Agaricomycetidae</taxon>
        <taxon>Agaricales</taxon>
        <taxon>Marasmiineae</taxon>
        <taxon>Physalacriaceae</taxon>
        <taxon>Armillaria</taxon>
    </lineage>
</organism>
<gene>
    <name evidence="2" type="ORF">ARMSODRAFT_1071471</name>
</gene>
<accession>A0A2H3AXD5</accession>
<dbReference type="Proteomes" id="UP000218334">
    <property type="component" value="Unassembled WGS sequence"/>
</dbReference>
<evidence type="ECO:0000313" key="2">
    <source>
        <dbReference type="EMBL" id="PBK59512.1"/>
    </source>
</evidence>
<dbReference type="EMBL" id="KZ293503">
    <property type="protein sequence ID" value="PBK59512.1"/>
    <property type="molecule type" value="Genomic_DNA"/>
</dbReference>
<reference evidence="3" key="1">
    <citation type="journal article" date="2017" name="Nat. Ecol. Evol.">
        <title>Genome expansion and lineage-specific genetic innovations in the forest pathogenic fungi Armillaria.</title>
        <authorList>
            <person name="Sipos G."/>
            <person name="Prasanna A.N."/>
            <person name="Walter M.C."/>
            <person name="O'Connor E."/>
            <person name="Balint B."/>
            <person name="Krizsan K."/>
            <person name="Kiss B."/>
            <person name="Hess J."/>
            <person name="Varga T."/>
            <person name="Slot J."/>
            <person name="Riley R."/>
            <person name="Boka B."/>
            <person name="Rigling D."/>
            <person name="Barry K."/>
            <person name="Lee J."/>
            <person name="Mihaltcheva S."/>
            <person name="LaButti K."/>
            <person name="Lipzen A."/>
            <person name="Waldron R."/>
            <person name="Moloney N.M."/>
            <person name="Sperisen C."/>
            <person name="Kredics L."/>
            <person name="Vagvoelgyi C."/>
            <person name="Patrignani A."/>
            <person name="Fitzpatrick D."/>
            <person name="Nagy I."/>
            <person name="Doyle S."/>
            <person name="Anderson J.B."/>
            <person name="Grigoriev I.V."/>
            <person name="Gueldener U."/>
            <person name="Muensterkoetter M."/>
            <person name="Nagy L.G."/>
        </authorList>
    </citation>
    <scope>NUCLEOTIDE SEQUENCE [LARGE SCALE GENOMIC DNA]</scope>
    <source>
        <strain evidence="3">28-4</strain>
    </source>
</reference>
<name>A0A2H3AXD5_9AGAR</name>
<sequence length="306" mass="35045">MALLKTLVKQQGEYHAFEGDIHLDSLSYRDIFKNYCGDVVYCLEDYFETREKNSCRRCCYPWRVCSTRGLDASTWNFIAKMTTVVSLNQAEDSLCKLFDKRQALQASSISKRNKAEIQRFKAECIGKADMAQSYKESTREEHPKHTRLGSVHLTLRRCSVLAEHADIGVVTSDQFINRHDLPRDFQSQMYIGNRPRGALFSEQLRQPTSIPLSGKEDYVEKCNQLCGLEPFRDTTVGSLSIEYRKRTTIGVELAAKTMDRPFCAQLFQMFDRLLLLRNGGETTNGVFQVLSSRWCRGVCGLETRLA</sequence>
<dbReference type="STRING" id="1076256.A0A2H3AXD5"/>
<proteinExistence type="predicted"/>
<dbReference type="AlphaFoldDB" id="A0A2H3AXD5"/>
<protein>
    <submittedName>
        <fullName evidence="2">Uncharacterized protein</fullName>
    </submittedName>
</protein>